<evidence type="ECO:0000256" key="1">
    <source>
        <dbReference type="ARBA" id="ARBA00000553"/>
    </source>
</evidence>
<keyword evidence="6" id="KW-0378">Hydrolase</keyword>
<dbReference type="EMBL" id="CP002780">
    <property type="protein sequence ID" value="AEG61519.1"/>
    <property type="molecule type" value="Genomic_DNA"/>
</dbReference>
<comment type="similarity">
    <text evidence="3 11">Belongs to the purine nucleoside phosphorylase YfiH/LACC1 family.</text>
</comment>
<dbReference type="NCBIfam" id="TIGR00726">
    <property type="entry name" value="peptidoglycan editing factor PgeF"/>
    <property type="match status" value="1"/>
</dbReference>
<evidence type="ECO:0000313" key="13">
    <source>
        <dbReference type="Proteomes" id="UP000009234"/>
    </source>
</evidence>
<dbReference type="RefSeq" id="WP_013843265.1">
    <property type="nucleotide sequence ID" value="NC_015589.1"/>
</dbReference>
<evidence type="ECO:0000256" key="7">
    <source>
        <dbReference type="ARBA" id="ARBA00022833"/>
    </source>
</evidence>
<dbReference type="HOGENOM" id="CLU_065784_0_0_9"/>
<dbReference type="GO" id="GO:0005507">
    <property type="term" value="F:copper ion binding"/>
    <property type="evidence" value="ECO:0007669"/>
    <property type="project" value="TreeGrafter"/>
</dbReference>
<dbReference type="eggNOG" id="COG1496">
    <property type="taxonomic scope" value="Bacteria"/>
</dbReference>
<reference evidence="12 13" key="2">
    <citation type="journal article" date="2012" name="Stand. Genomic Sci.">
        <title>Complete genome sequence of the sulfate-reducing firmicute Desulfotomaculum ruminis type strain (DL(T)).</title>
        <authorList>
            <person name="Spring S."/>
            <person name="Visser M."/>
            <person name="Lu M."/>
            <person name="Copeland A."/>
            <person name="Lapidus A."/>
            <person name="Lucas S."/>
            <person name="Cheng J.F."/>
            <person name="Han C."/>
            <person name="Tapia R."/>
            <person name="Goodwin L.A."/>
            <person name="Pitluck S."/>
            <person name="Ivanova N."/>
            <person name="Land M."/>
            <person name="Hauser L."/>
            <person name="Larimer F."/>
            <person name="Rohde M."/>
            <person name="Goker M."/>
            <person name="Detter J.C."/>
            <person name="Kyrpides N.C."/>
            <person name="Woyke T."/>
            <person name="Schaap P.J."/>
            <person name="Plugge C.M."/>
            <person name="Muyzer G."/>
            <person name="Kuever J."/>
            <person name="Pereira I.A."/>
            <person name="Parshina S.N."/>
            <person name="Bernier-Latmani R."/>
            <person name="Stams A.J."/>
            <person name="Klenk H.P."/>
        </authorList>
    </citation>
    <scope>NUCLEOTIDE SEQUENCE [LARGE SCALE GENOMIC DNA]</scope>
    <source>
        <strain evidence="13">ATCC 23193 / DSM 2154 / NCIB 8452 / DL</strain>
    </source>
</reference>
<evidence type="ECO:0000256" key="8">
    <source>
        <dbReference type="ARBA" id="ARBA00047989"/>
    </source>
</evidence>
<evidence type="ECO:0000256" key="10">
    <source>
        <dbReference type="ARBA" id="ARBA00049893"/>
    </source>
</evidence>
<dbReference type="Pfam" id="PF02578">
    <property type="entry name" value="Cu-oxidase_4"/>
    <property type="match status" value="1"/>
</dbReference>
<dbReference type="Gene3D" id="3.60.140.10">
    <property type="entry name" value="CNF1/YfiH-like putative cysteine hydrolases"/>
    <property type="match status" value="1"/>
</dbReference>
<keyword evidence="7" id="KW-0862">Zinc</keyword>
<dbReference type="PANTHER" id="PTHR30616">
    <property type="entry name" value="UNCHARACTERIZED PROTEIN YFIH"/>
    <property type="match status" value="1"/>
</dbReference>
<gene>
    <name evidence="12" type="ordered locus">Desru_3314</name>
</gene>
<evidence type="ECO:0000256" key="6">
    <source>
        <dbReference type="ARBA" id="ARBA00022801"/>
    </source>
</evidence>
<keyword evidence="5" id="KW-0479">Metal-binding</keyword>
<evidence type="ECO:0000256" key="9">
    <source>
        <dbReference type="ARBA" id="ARBA00048968"/>
    </source>
</evidence>
<dbReference type="SUPFAM" id="SSF64438">
    <property type="entry name" value="CNF1/YfiH-like putative cysteine hydrolases"/>
    <property type="match status" value="1"/>
</dbReference>
<dbReference type="GO" id="GO:0017061">
    <property type="term" value="F:S-methyl-5-thioadenosine phosphorylase activity"/>
    <property type="evidence" value="ECO:0007669"/>
    <property type="project" value="UniProtKB-EC"/>
</dbReference>
<dbReference type="PANTHER" id="PTHR30616:SF2">
    <property type="entry name" value="PURINE NUCLEOSIDE PHOSPHORYLASE LACC1"/>
    <property type="match status" value="1"/>
</dbReference>
<evidence type="ECO:0000256" key="5">
    <source>
        <dbReference type="ARBA" id="ARBA00022723"/>
    </source>
</evidence>
<evidence type="ECO:0000256" key="11">
    <source>
        <dbReference type="RuleBase" id="RU361274"/>
    </source>
</evidence>
<keyword evidence="13" id="KW-1185">Reference proteome</keyword>
<comment type="catalytic activity">
    <reaction evidence="8">
        <text>adenosine + H2O + H(+) = inosine + NH4(+)</text>
        <dbReference type="Rhea" id="RHEA:24408"/>
        <dbReference type="ChEBI" id="CHEBI:15377"/>
        <dbReference type="ChEBI" id="CHEBI:15378"/>
        <dbReference type="ChEBI" id="CHEBI:16335"/>
        <dbReference type="ChEBI" id="CHEBI:17596"/>
        <dbReference type="ChEBI" id="CHEBI:28938"/>
        <dbReference type="EC" id="3.5.4.4"/>
    </reaction>
    <physiologicalReaction direction="left-to-right" evidence="8">
        <dbReference type="Rhea" id="RHEA:24409"/>
    </physiologicalReaction>
</comment>
<dbReference type="STRING" id="696281.Desru_3314"/>
<dbReference type="OrthoDB" id="4279at2"/>
<organism evidence="12 13">
    <name type="scientific">Desulforamulus ruminis (strain ATCC 23193 / DSM 2154 / NCIMB 8452 / DL)</name>
    <name type="common">Desulfotomaculum ruminis</name>
    <dbReference type="NCBI Taxonomy" id="696281"/>
    <lineage>
        <taxon>Bacteria</taxon>
        <taxon>Bacillati</taxon>
        <taxon>Bacillota</taxon>
        <taxon>Clostridia</taxon>
        <taxon>Eubacteriales</taxon>
        <taxon>Peptococcaceae</taxon>
        <taxon>Desulforamulus</taxon>
    </lineage>
</organism>
<protein>
    <recommendedName>
        <fullName evidence="11">Purine nucleoside phosphorylase</fullName>
    </recommendedName>
</protein>
<comment type="catalytic activity">
    <reaction evidence="10">
        <text>S-methyl-5'-thioadenosine + phosphate = 5-(methylsulfanyl)-alpha-D-ribose 1-phosphate + adenine</text>
        <dbReference type="Rhea" id="RHEA:11852"/>
        <dbReference type="ChEBI" id="CHEBI:16708"/>
        <dbReference type="ChEBI" id="CHEBI:17509"/>
        <dbReference type="ChEBI" id="CHEBI:43474"/>
        <dbReference type="ChEBI" id="CHEBI:58533"/>
        <dbReference type="EC" id="2.4.2.28"/>
    </reaction>
    <physiologicalReaction direction="left-to-right" evidence="10">
        <dbReference type="Rhea" id="RHEA:11853"/>
    </physiologicalReaction>
</comment>
<dbReference type="InterPro" id="IPR038371">
    <property type="entry name" value="Cu_polyphenol_OxRdtase_sf"/>
</dbReference>
<proteinExistence type="inferred from homology"/>
<comment type="catalytic activity">
    <reaction evidence="9">
        <text>adenosine + phosphate = alpha-D-ribose 1-phosphate + adenine</text>
        <dbReference type="Rhea" id="RHEA:27642"/>
        <dbReference type="ChEBI" id="CHEBI:16335"/>
        <dbReference type="ChEBI" id="CHEBI:16708"/>
        <dbReference type="ChEBI" id="CHEBI:43474"/>
        <dbReference type="ChEBI" id="CHEBI:57720"/>
        <dbReference type="EC" id="2.4.2.1"/>
    </reaction>
    <physiologicalReaction direction="left-to-right" evidence="9">
        <dbReference type="Rhea" id="RHEA:27643"/>
    </physiologicalReaction>
</comment>
<dbReference type="AlphaFoldDB" id="F6DKA2"/>
<comment type="function">
    <text evidence="2">Purine nucleoside enzyme that catalyzes the phosphorolysis of adenosine and inosine nucleosides, yielding D-ribose 1-phosphate and the respective free bases, adenine and hypoxanthine. Also catalyzes the phosphorolysis of S-methyl-5'-thioadenosine into adenine and S-methyl-5-thio-alpha-D-ribose 1-phosphate. Also has adenosine deaminase activity.</text>
</comment>
<evidence type="ECO:0000256" key="3">
    <source>
        <dbReference type="ARBA" id="ARBA00007353"/>
    </source>
</evidence>
<reference evidence="13" key="1">
    <citation type="submission" date="2011-05" db="EMBL/GenBank/DDBJ databases">
        <title>Complete sequence of Desulfotomaculum ruminis DSM 2154.</title>
        <authorList>
            <person name="Lucas S."/>
            <person name="Copeland A."/>
            <person name="Lapidus A."/>
            <person name="Cheng J.-F."/>
            <person name="Goodwin L."/>
            <person name="Pitluck S."/>
            <person name="Lu M."/>
            <person name="Detter J.C."/>
            <person name="Han C."/>
            <person name="Tapia R."/>
            <person name="Land M."/>
            <person name="Hauser L."/>
            <person name="Kyrpides N."/>
            <person name="Ivanova N."/>
            <person name="Mikhailova N."/>
            <person name="Pagani I."/>
            <person name="Stams A.J.M."/>
            <person name="Plugge C.M."/>
            <person name="Muyzer G."/>
            <person name="Kuever J."/>
            <person name="Parshina S.N."/>
            <person name="Ivanova A.E."/>
            <person name="Nazina T.N."/>
            <person name="Brambilla E."/>
            <person name="Spring S."/>
            <person name="Klenk H.-P."/>
            <person name="Woyke T."/>
        </authorList>
    </citation>
    <scope>NUCLEOTIDE SEQUENCE [LARGE SCALE GENOMIC DNA]</scope>
    <source>
        <strain evidence="13">ATCC 23193 / DSM 2154 / NCIB 8452 / DL</strain>
    </source>
</reference>
<accession>F6DKA2</accession>
<name>F6DKA2_DESRL</name>
<dbReference type="InterPro" id="IPR011324">
    <property type="entry name" value="Cytotoxic_necrot_fac-like_cat"/>
</dbReference>
<keyword evidence="4" id="KW-0808">Transferase</keyword>
<dbReference type="KEGG" id="dru:Desru_3314"/>
<dbReference type="InterPro" id="IPR003730">
    <property type="entry name" value="Cu_polyphenol_OxRdtase"/>
</dbReference>
<dbReference type="GO" id="GO:0016787">
    <property type="term" value="F:hydrolase activity"/>
    <property type="evidence" value="ECO:0007669"/>
    <property type="project" value="UniProtKB-KW"/>
</dbReference>
<evidence type="ECO:0000256" key="4">
    <source>
        <dbReference type="ARBA" id="ARBA00022679"/>
    </source>
</evidence>
<evidence type="ECO:0000313" key="12">
    <source>
        <dbReference type="EMBL" id="AEG61519.1"/>
    </source>
</evidence>
<dbReference type="CDD" id="cd16833">
    <property type="entry name" value="YfiH"/>
    <property type="match status" value="1"/>
</dbReference>
<dbReference type="Proteomes" id="UP000009234">
    <property type="component" value="Chromosome"/>
</dbReference>
<evidence type="ECO:0000256" key="2">
    <source>
        <dbReference type="ARBA" id="ARBA00003215"/>
    </source>
</evidence>
<comment type="catalytic activity">
    <reaction evidence="1">
        <text>inosine + phosphate = alpha-D-ribose 1-phosphate + hypoxanthine</text>
        <dbReference type="Rhea" id="RHEA:27646"/>
        <dbReference type="ChEBI" id="CHEBI:17368"/>
        <dbReference type="ChEBI" id="CHEBI:17596"/>
        <dbReference type="ChEBI" id="CHEBI:43474"/>
        <dbReference type="ChEBI" id="CHEBI:57720"/>
        <dbReference type="EC" id="2.4.2.1"/>
    </reaction>
    <physiologicalReaction direction="left-to-right" evidence="1">
        <dbReference type="Rhea" id="RHEA:27647"/>
    </physiologicalReaction>
</comment>
<sequence>MQGVTLKAIGDFSYVQFNSFTRGDWITHGFTCRTGGMSSSPFDGLNMALHVGDDPEHVRANRALACRSLEMEPAELVAGVQVHGSRVQMVTREHRGRGALDYATALPDTDALVTNVPGVPLSSYYADCVPVLLFDPVKVVVGLAHAGWRGTVQRIAGAALEKMCNEFGCDPQHVLAGIGPSIGPCCYRVDAPVQQALAASFSYWRELLKPVGPENWLLDLWETNRRTLLDAGVLPENITLAKMCTACRPDLFFSYRTSGGNTGRMASLIMIKPKTGEDQ</sequence>